<proteinExistence type="predicted"/>
<sequence length="132" mass="15386">MILHHSKIDSLFIFYKSTFGTLEFDWIEAHARSAKIMKTEIDSGTSIQKTITSYKTDKGNMITGDGGVDLIGEYKFQTLANNLDKWSALLIREYLCVLVKYIRRETQEFFNRERVILVLEQYFFITISGKKI</sequence>
<name>A0A8H3MEF8_9GLOM</name>
<comment type="caution">
    <text evidence="1">The sequence shown here is derived from an EMBL/GenBank/DDBJ whole genome shotgun (WGS) entry which is preliminary data.</text>
</comment>
<accession>A0A8H3MEF8</accession>
<dbReference type="AlphaFoldDB" id="A0A8H3MEF8"/>
<dbReference type="Proteomes" id="UP000615446">
    <property type="component" value="Unassembled WGS sequence"/>
</dbReference>
<gene>
    <name evidence="1" type="ORF">RCL2_002919100</name>
</gene>
<reference evidence="1" key="1">
    <citation type="submission" date="2019-10" db="EMBL/GenBank/DDBJ databases">
        <title>Conservation and host-specific expression of non-tandemly repeated heterogenous ribosome RNA gene in arbuscular mycorrhizal fungi.</title>
        <authorList>
            <person name="Maeda T."/>
            <person name="Kobayashi Y."/>
            <person name="Nakagawa T."/>
            <person name="Ezawa T."/>
            <person name="Yamaguchi K."/>
            <person name="Bino T."/>
            <person name="Nishimoto Y."/>
            <person name="Shigenobu S."/>
            <person name="Kawaguchi M."/>
        </authorList>
    </citation>
    <scope>NUCLEOTIDE SEQUENCE</scope>
    <source>
        <strain evidence="1">HR1</strain>
    </source>
</reference>
<protein>
    <submittedName>
        <fullName evidence="1">Uncharacterized protein</fullName>
    </submittedName>
</protein>
<evidence type="ECO:0000313" key="1">
    <source>
        <dbReference type="EMBL" id="GET02822.1"/>
    </source>
</evidence>
<organism evidence="1 2">
    <name type="scientific">Rhizophagus clarus</name>
    <dbReference type="NCBI Taxonomy" id="94130"/>
    <lineage>
        <taxon>Eukaryota</taxon>
        <taxon>Fungi</taxon>
        <taxon>Fungi incertae sedis</taxon>
        <taxon>Mucoromycota</taxon>
        <taxon>Glomeromycotina</taxon>
        <taxon>Glomeromycetes</taxon>
        <taxon>Glomerales</taxon>
        <taxon>Glomeraceae</taxon>
        <taxon>Rhizophagus</taxon>
    </lineage>
</organism>
<evidence type="ECO:0000313" key="2">
    <source>
        <dbReference type="Proteomes" id="UP000615446"/>
    </source>
</evidence>
<dbReference type="EMBL" id="BLAL01000315">
    <property type="protein sequence ID" value="GET02822.1"/>
    <property type="molecule type" value="Genomic_DNA"/>
</dbReference>